<gene>
    <name evidence="1" type="ORF">HNQ99_000470</name>
</gene>
<organism evidence="1 2">
    <name type="scientific">Rhizorhapis suberifaciens</name>
    <name type="common">corky root of lettuce</name>
    <dbReference type="NCBI Taxonomy" id="13656"/>
    <lineage>
        <taxon>Bacteria</taxon>
        <taxon>Pseudomonadati</taxon>
        <taxon>Pseudomonadota</taxon>
        <taxon>Alphaproteobacteria</taxon>
        <taxon>Sphingomonadales</taxon>
        <taxon>Sphingomonadaceae</taxon>
        <taxon>Rhizorhapis</taxon>
    </lineage>
</organism>
<proteinExistence type="predicted"/>
<reference evidence="1 2" key="1">
    <citation type="submission" date="2020-08" db="EMBL/GenBank/DDBJ databases">
        <title>Genomic Encyclopedia of Type Strains, Phase IV (KMG-IV): sequencing the most valuable type-strain genomes for metagenomic binning, comparative biology and taxonomic classification.</title>
        <authorList>
            <person name="Goeker M."/>
        </authorList>
    </citation>
    <scope>NUCLEOTIDE SEQUENCE [LARGE SCALE GENOMIC DNA]</scope>
    <source>
        <strain evidence="1 2">DSM 7465</strain>
    </source>
</reference>
<evidence type="ECO:0000313" key="2">
    <source>
        <dbReference type="Proteomes" id="UP000575068"/>
    </source>
</evidence>
<keyword evidence="2" id="KW-1185">Reference proteome</keyword>
<dbReference type="AlphaFoldDB" id="A0A840HQ49"/>
<dbReference type="EMBL" id="JACHOV010000002">
    <property type="protein sequence ID" value="MBB4640182.1"/>
    <property type="molecule type" value="Genomic_DNA"/>
</dbReference>
<accession>A0A840HQ49</accession>
<name>A0A840HQ49_9SPHN</name>
<comment type="caution">
    <text evidence="1">The sequence shown here is derived from an EMBL/GenBank/DDBJ whole genome shotgun (WGS) entry which is preliminary data.</text>
</comment>
<evidence type="ECO:0000313" key="1">
    <source>
        <dbReference type="EMBL" id="MBB4640182.1"/>
    </source>
</evidence>
<sequence length="87" mass="9485">MPHLLVVVTTSDRAIQDNGLELHILGKGVSENARRPLFEHLLPVGVAGVGGNSLDRVGERGDLRQVETCRAYGGLFEQCDYVIPDRS</sequence>
<dbReference type="Proteomes" id="UP000575068">
    <property type="component" value="Unassembled WGS sequence"/>
</dbReference>
<protein>
    <submittedName>
        <fullName evidence="1">Uncharacterized protein</fullName>
    </submittedName>
</protein>